<dbReference type="Proteomes" id="UP001595900">
    <property type="component" value="Unassembled WGS sequence"/>
</dbReference>
<accession>A0ABV8Q493</accession>
<dbReference type="Gene3D" id="3.40.47.10">
    <property type="match status" value="1"/>
</dbReference>
<dbReference type="Pfam" id="PF22691">
    <property type="entry name" value="Thiolase_C_1"/>
    <property type="match status" value="1"/>
</dbReference>
<feature type="domain" description="Thiolase C-terminal" evidence="1">
    <location>
        <begin position="239"/>
        <end position="381"/>
    </location>
</feature>
<keyword evidence="3" id="KW-1185">Reference proteome</keyword>
<dbReference type="RefSeq" id="WP_390226965.1">
    <property type="nucleotide sequence ID" value="NZ_JBHSCN010000002.1"/>
</dbReference>
<proteinExistence type="predicted"/>
<dbReference type="PANTHER" id="PTHR42870">
    <property type="entry name" value="ACETYL-COA C-ACETYLTRANSFERASE"/>
    <property type="match status" value="1"/>
</dbReference>
<dbReference type="InterPro" id="IPR002155">
    <property type="entry name" value="Thiolase"/>
</dbReference>
<evidence type="ECO:0000313" key="2">
    <source>
        <dbReference type="EMBL" id="MFC4242165.1"/>
    </source>
</evidence>
<reference evidence="3" key="1">
    <citation type="journal article" date="2019" name="Int. J. Syst. Evol. Microbiol.">
        <title>The Global Catalogue of Microorganisms (GCM) 10K type strain sequencing project: providing services to taxonomists for standard genome sequencing and annotation.</title>
        <authorList>
            <consortium name="The Broad Institute Genomics Platform"/>
            <consortium name="The Broad Institute Genome Sequencing Center for Infectious Disease"/>
            <person name="Wu L."/>
            <person name="Ma J."/>
        </authorList>
    </citation>
    <scope>NUCLEOTIDE SEQUENCE [LARGE SCALE GENOMIC DNA]</scope>
    <source>
        <strain evidence="3">CGMCC 1.10363</strain>
    </source>
</reference>
<sequence>MAKRGASLRGRIAIVGIAELAEPAGARSPAGMMADAARLAIADAGVRKDQIDGLFATTPYYYAPTLTFAEYFGLAPRYTDSSVLGGCSFEAYVGHAAAAIETGLCDYALITYGSTQRSDGRALVSGSEWLEYERPYGMMHPISPIAMIAARHMHQYGSTSEQFAHAAVAAREWSRLNPRAPYRDRPLTIDDVLSSPLISTPVHKLDCCLVTDGAAALVITSAERARELPTVPAFVLGFGEASDHRNITGMTDLTVTRAVDSAQRAFEMSGLTPQDVDVAEVYDAFTMSLAVLLEDIGFCAKGDGGALLESGATRPGGSLPLNTNGGGLSFVHPGMLGAFLLTEAVQQLRGDAGARQVTGARTAVAHGMGFTLGGHATVVLGAAETL</sequence>
<evidence type="ECO:0000259" key="1">
    <source>
        <dbReference type="Pfam" id="PF22691"/>
    </source>
</evidence>
<dbReference type="PANTHER" id="PTHR42870:SF1">
    <property type="entry name" value="NON-SPECIFIC LIPID-TRANSFER PROTEIN-LIKE 2"/>
    <property type="match status" value="1"/>
</dbReference>
<evidence type="ECO:0000313" key="3">
    <source>
        <dbReference type="Proteomes" id="UP001595900"/>
    </source>
</evidence>
<dbReference type="NCBIfam" id="NF004811">
    <property type="entry name" value="PRK06158.1"/>
    <property type="match status" value="1"/>
</dbReference>
<dbReference type="PIRSF" id="PIRSF000429">
    <property type="entry name" value="Ac-CoA_Ac_transf"/>
    <property type="match status" value="1"/>
</dbReference>
<dbReference type="EMBL" id="JBHSCN010000002">
    <property type="protein sequence ID" value="MFC4242165.1"/>
    <property type="molecule type" value="Genomic_DNA"/>
</dbReference>
<dbReference type="SUPFAM" id="SSF53901">
    <property type="entry name" value="Thiolase-like"/>
    <property type="match status" value="2"/>
</dbReference>
<gene>
    <name evidence="2" type="ORF">ACFOYW_02165</name>
</gene>
<dbReference type="InterPro" id="IPR055140">
    <property type="entry name" value="Thiolase_C_2"/>
</dbReference>
<protein>
    <submittedName>
        <fullName evidence="2">Acetyl-CoA acetyltransferase</fullName>
    </submittedName>
</protein>
<name>A0ABV8Q493_9MICO</name>
<dbReference type="InterPro" id="IPR016039">
    <property type="entry name" value="Thiolase-like"/>
</dbReference>
<organism evidence="2 3">
    <name type="scientific">Gryllotalpicola reticulitermitis</name>
    <dbReference type="NCBI Taxonomy" id="1184153"/>
    <lineage>
        <taxon>Bacteria</taxon>
        <taxon>Bacillati</taxon>
        <taxon>Actinomycetota</taxon>
        <taxon>Actinomycetes</taxon>
        <taxon>Micrococcales</taxon>
        <taxon>Microbacteriaceae</taxon>
        <taxon>Gryllotalpicola</taxon>
    </lineage>
</organism>
<comment type="caution">
    <text evidence="2">The sequence shown here is derived from an EMBL/GenBank/DDBJ whole genome shotgun (WGS) entry which is preliminary data.</text>
</comment>
<dbReference type="CDD" id="cd00829">
    <property type="entry name" value="SCP-x_thiolase"/>
    <property type="match status" value="1"/>
</dbReference>